<feature type="compositionally biased region" description="Polar residues" evidence="1">
    <location>
        <begin position="116"/>
        <end position="141"/>
    </location>
</feature>
<dbReference type="Proteomes" id="UP000054466">
    <property type="component" value="Unassembled WGS sequence"/>
</dbReference>
<dbReference type="RefSeq" id="XP_016245691.1">
    <property type="nucleotide sequence ID" value="XM_016395835.1"/>
</dbReference>
<dbReference type="AlphaFoldDB" id="A0A0D2C4V3"/>
<name>A0A0D2C4V3_9EURO</name>
<dbReference type="HOGENOM" id="CLU_976606_0_0_1"/>
<keyword evidence="3" id="KW-1185">Reference proteome</keyword>
<sequence>MTTATSVLEFSAPEKCGHCAGGHESRGAVLSGAVDDSSLNARSAEETIQRETLPAQHDKKEMATSGEGRASTEITTGADATWKKASATNSLNQPGSTPPTSNSDNANGPAGLSKGPSWSSSQTHQGVTSSQALETAATKQCSAAPPTTHVRIPHPRINGATIANSEPYIRCLCDGDWQSLLKPRILQLTTHTHECYHCPGEFHGRADELSSRTSICIGKDTKSPWIQRQDIDDTRGASGMQWYPSPREMSRLERERNNDVRWPVTPPRRGCCCKEYGTYLRRLGL</sequence>
<reference evidence="2 3" key="1">
    <citation type="submission" date="2015-01" db="EMBL/GenBank/DDBJ databases">
        <title>The Genome Sequence of Cladophialophora immunda CBS83496.</title>
        <authorList>
            <consortium name="The Broad Institute Genomics Platform"/>
            <person name="Cuomo C."/>
            <person name="de Hoog S."/>
            <person name="Gorbushina A."/>
            <person name="Stielow B."/>
            <person name="Teixiera M."/>
            <person name="Abouelleil A."/>
            <person name="Chapman S.B."/>
            <person name="Priest M."/>
            <person name="Young S.K."/>
            <person name="Wortman J."/>
            <person name="Nusbaum C."/>
            <person name="Birren B."/>
        </authorList>
    </citation>
    <scope>NUCLEOTIDE SEQUENCE [LARGE SCALE GENOMIC DNA]</scope>
    <source>
        <strain evidence="2 3">CBS 83496</strain>
    </source>
</reference>
<dbReference type="GeneID" id="27347835"/>
<evidence type="ECO:0000313" key="2">
    <source>
        <dbReference type="EMBL" id="KIW25475.1"/>
    </source>
</evidence>
<dbReference type="VEuPathDB" id="FungiDB:PV07_08641"/>
<dbReference type="EMBL" id="KN847044">
    <property type="protein sequence ID" value="KIW25475.1"/>
    <property type="molecule type" value="Genomic_DNA"/>
</dbReference>
<feature type="compositionally biased region" description="Polar residues" evidence="1">
    <location>
        <begin position="86"/>
        <end position="106"/>
    </location>
</feature>
<evidence type="ECO:0000256" key="1">
    <source>
        <dbReference type="SAM" id="MobiDB-lite"/>
    </source>
</evidence>
<organism evidence="2 3">
    <name type="scientific">Cladophialophora immunda</name>
    <dbReference type="NCBI Taxonomy" id="569365"/>
    <lineage>
        <taxon>Eukaryota</taxon>
        <taxon>Fungi</taxon>
        <taxon>Dikarya</taxon>
        <taxon>Ascomycota</taxon>
        <taxon>Pezizomycotina</taxon>
        <taxon>Eurotiomycetes</taxon>
        <taxon>Chaetothyriomycetidae</taxon>
        <taxon>Chaetothyriales</taxon>
        <taxon>Herpotrichiellaceae</taxon>
        <taxon>Cladophialophora</taxon>
    </lineage>
</organism>
<evidence type="ECO:0000313" key="3">
    <source>
        <dbReference type="Proteomes" id="UP000054466"/>
    </source>
</evidence>
<proteinExistence type="predicted"/>
<gene>
    <name evidence="2" type="ORF">PV07_08641</name>
</gene>
<feature type="region of interest" description="Disordered" evidence="1">
    <location>
        <begin position="31"/>
        <end position="154"/>
    </location>
</feature>
<accession>A0A0D2C4V3</accession>
<protein>
    <submittedName>
        <fullName evidence="2">Uncharacterized protein</fullName>
    </submittedName>
</protein>